<dbReference type="GO" id="GO:0003678">
    <property type="term" value="F:DNA helicase activity"/>
    <property type="evidence" value="ECO:0007669"/>
    <property type="project" value="UniProtKB-EC"/>
</dbReference>
<dbReference type="SMART" id="SM00491">
    <property type="entry name" value="HELICc2"/>
    <property type="match status" value="1"/>
</dbReference>
<gene>
    <name evidence="9" type="ORF">ACFFRI_09775</name>
</gene>
<keyword evidence="9" id="KW-0347">Helicase</keyword>
<evidence type="ECO:0000256" key="4">
    <source>
        <dbReference type="ARBA" id="ARBA00022840"/>
    </source>
</evidence>
<evidence type="ECO:0000256" key="7">
    <source>
        <dbReference type="ARBA" id="ARBA00048954"/>
    </source>
</evidence>
<evidence type="ECO:0000256" key="2">
    <source>
        <dbReference type="ARBA" id="ARBA00022741"/>
    </source>
</evidence>
<feature type="domain" description="Helicase ATP-binding" evidence="8">
    <location>
        <begin position="22"/>
        <end position="298"/>
    </location>
</feature>
<evidence type="ECO:0000256" key="6">
    <source>
        <dbReference type="ARBA" id="ARBA00044969"/>
    </source>
</evidence>
<dbReference type="InterPro" id="IPR011545">
    <property type="entry name" value="DEAD/DEAH_box_helicase_dom"/>
</dbReference>
<keyword evidence="4" id="KW-0067">ATP-binding</keyword>
<protein>
    <recommendedName>
        <fullName evidence="6">DNA 5'-3' helicase</fullName>
        <ecNumber evidence="6">5.6.2.3</ecNumber>
    </recommendedName>
</protein>
<evidence type="ECO:0000313" key="9">
    <source>
        <dbReference type="EMBL" id="MFB9313331.1"/>
    </source>
</evidence>
<evidence type="ECO:0000256" key="1">
    <source>
        <dbReference type="ARBA" id="ARBA00001966"/>
    </source>
</evidence>
<dbReference type="PANTHER" id="PTHR11472:SF34">
    <property type="entry name" value="REGULATOR OF TELOMERE ELONGATION HELICASE 1"/>
    <property type="match status" value="1"/>
</dbReference>
<dbReference type="InterPro" id="IPR014001">
    <property type="entry name" value="Helicase_ATP-bd"/>
</dbReference>
<dbReference type="GO" id="GO:0016787">
    <property type="term" value="F:hydrolase activity"/>
    <property type="evidence" value="ECO:0007669"/>
    <property type="project" value="UniProtKB-KW"/>
</dbReference>
<proteinExistence type="inferred from homology"/>
<dbReference type="InterPro" id="IPR006555">
    <property type="entry name" value="ATP-dep_Helicase_C"/>
</dbReference>
<comment type="similarity">
    <text evidence="5">Belongs to the helicase family. DinG subfamily.</text>
</comment>
<keyword evidence="2" id="KW-0547">Nucleotide-binding</keyword>
<dbReference type="Pfam" id="PF00270">
    <property type="entry name" value="DEAD"/>
    <property type="match status" value="1"/>
</dbReference>
<accession>A0ABV5K9A8</accession>
<sequence>MPETATSATSSTSASSVSDVLSRAVTALGGSERDGQVAMAEAVSHALSAERHLLVQAGTGTGKSLAYLVPALVHDQRVVVATATLALQHQLVERDLPRLIEAVKDVAGLDTSYAVLKGRSNYACLHRIREGVPDDQGVLVDVPQGSMAGKVLELRSWAEKQAETKGSGERDNAPRHTDREWRQVSVGHRDCLGAAKCPFGQECFVELAREKAHRSHLVITNHSLLAIDAIEGVPMIPDYDVAVIDEAHELVARVTQAATDELAPADVERAARRSQRHVEGSEADDLADAADALRDAMAEARPGRFDQVPDDLADALVLVRDAARACLSAYPKAEAGSAAGGDGDAGITQAKGSVQDVFVNAGRMAAGSDADVLWLSEGGDRTPPRLHVAPLQVWGPMRDKLLTDKTVVMTSATLMLGGDFEAVATSVGLKPTERETSGERERTDTVLPWIGLDVGSPFDYGKQAILYIARHLPPPGRDGLVKAQLDEIVELVDAAEGRTLGLFSSRRAAEAAAEEVRTRLPHLTTLAQGEAQLPELAAQFVGDPHTCLFGTLSLWQGLDVPGDTCQLVLIDRIPFPRPDDPLMSARQKAADQAGGNGFMQVAATHAALLLAQGAGRLIRTTSDRGVVAVLDPRLATARYGSFLKASLPPMWTTADPQVARKALARLAAAAGSAG</sequence>
<keyword evidence="10" id="KW-1185">Reference proteome</keyword>
<dbReference type="RefSeq" id="WP_140008021.1">
    <property type="nucleotide sequence ID" value="NZ_JBHMDG010000012.1"/>
</dbReference>
<dbReference type="PANTHER" id="PTHR11472">
    <property type="entry name" value="DNA REPAIR DEAD HELICASE RAD3/XP-D SUBFAMILY MEMBER"/>
    <property type="match status" value="1"/>
</dbReference>
<dbReference type="SUPFAM" id="SSF52540">
    <property type="entry name" value="P-loop containing nucleoside triphosphate hydrolases"/>
    <property type="match status" value="1"/>
</dbReference>
<dbReference type="EC" id="5.6.2.3" evidence="6"/>
<dbReference type="InterPro" id="IPR045028">
    <property type="entry name" value="DinG/Rad3-like"/>
</dbReference>
<comment type="cofactor">
    <cofactor evidence="1">
        <name>[4Fe-4S] cluster</name>
        <dbReference type="ChEBI" id="CHEBI:49883"/>
    </cofactor>
</comment>
<dbReference type="InterPro" id="IPR014013">
    <property type="entry name" value="Helic_SF1/SF2_ATP-bd_DinG/Rad3"/>
</dbReference>
<dbReference type="Pfam" id="PF13307">
    <property type="entry name" value="Helicase_C_2"/>
    <property type="match status" value="1"/>
</dbReference>
<reference evidence="9 10" key="1">
    <citation type="submission" date="2024-09" db="EMBL/GenBank/DDBJ databases">
        <authorList>
            <person name="Sun Q."/>
            <person name="Mori K."/>
        </authorList>
    </citation>
    <scope>NUCLEOTIDE SEQUENCE [LARGE SCALE GENOMIC DNA]</scope>
    <source>
        <strain evidence="9 10">JCM 9626</strain>
    </source>
</reference>
<comment type="caution">
    <text evidence="9">The sequence shown here is derived from an EMBL/GenBank/DDBJ whole genome shotgun (WGS) entry which is preliminary data.</text>
</comment>
<evidence type="ECO:0000313" key="10">
    <source>
        <dbReference type="Proteomes" id="UP001589750"/>
    </source>
</evidence>
<comment type="catalytic activity">
    <reaction evidence="7">
        <text>ATP + H2O = ADP + phosphate + H(+)</text>
        <dbReference type="Rhea" id="RHEA:13065"/>
        <dbReference type="ChEBI" id="CHEBI:15377"/>
        <dbReference type="ChEBI" id="CHEBI:15378"/>
        <dbReference type="ChEBI" id="CHEBI:30616"/>
        <dbReference type="ChEBI" id="CHEBI:43474"/>
        <dbReference type="ChEBI" id="CHEBI:456216"/>
        <dbReference type="EC" id="5.6.2.3"/>
    </reaction>
</comment>
<dbReference type="SMART" id="SM00487">
    <property type="entry name" value="DEXDc"/>
    <property type="match status" value="1"/>
</dbReference>
<dbReference type="PROSITE" id="PS51193">
    <property type="entry name" value="HELICASE_ATP_BIND_2"/>
    <property type="match status" value="1"/>
</dbReference>
<dbReference type="InterPro" id="IPR027417">
    <property type="entry name" value="P-loop_NTPase"/>
</dbReference>
<evidence type="ECO:0000256" key="5">
    <source>
        <dbReference type="ARBA" id="ARBA00038058"/>
    </source>
</evidence>
<name>A0ABV5K9A8_9ACTN</name>
<keyword evidence="3 9" id="KW-0378">Hydrolase</keyword>
<evidence type="ECO:0000259" key="8">
    <source>
        <dbReference type="PROSITE" id="PS51193"/>
    </source>
</evidence>
<dbReference type="EMBL" id="JBHMDG010000012">
    <property type="protein sequence ID" value="MFB9313331.1"/>
    <property type="molecule type" value="Genomic_DNA"/>
</dbReference>
<dbReference type="Proteomes" id="UP001589750">
    <property type="component" value="Unassembled WGS sequence"/>
</dbReference>
<organism evidence="9 10">
    <name type="scientific">Nocardioides plantarum</name>
    <dbReference type="NCBI Taxonomy" id="29299"/>
    <lineage>
        <taxon>Bacteria</taxon>
        <taxon>Bacillati</taxon>
        <taxon>Actinomycetota</taxon>
        <taxon>Actinomycetes</taxon>
        <taxon>Propionibacteriales</taxon>
        <taxon>Nocardioidaceae</taxon>
        <taxon>Nocardioides</taxon>
    </lineage>
</organism>
<evidence type="ECO:0000256" key="3">
    <source>
        <dbReference type="ARBA" id="ARBA00022801"/>
    </source>
</evidence>
<dbReference type="Gene3D" id="3.40.50.300">
    <property type="entry name" value="P-loop containing nucleotide triphosphate hydrolases"/>
    <property type="match status" value="2"/>
</dbReference>